<evidence type="ECO:0000313" key="2">
    <source>
        <dbReference type="Proteomes" id="UP000663827"/>
    </source>
</evidence>
<dbReference type="AlphaFoldDB" id="A0A8H3HZ32"/>
<feature type="non-terminal residue" evidence="1">
    <location>
        <position position="154"/>
    </location>
</feature>
<proteinExistence type="predicted"/>
<sequence>ELTQCRVGDKPMLKAVEEAYEFIARNYASGDQVILCVHSSDKWVTDPRGNALESLARHLYDGTSPAKLADAHPGNRGNMTGSRIPIYGVVVWASHQDVIQSMCTWSDWLKSRLPPGIQHIVCYSYIGSFCSCSTTYALDGGMISREVCTSRLKR</sequence>
<comment type="caution">
    <text evidence="1">The sequence shown here is derived from an EMBL/GenBank/DDBJ whole genome shotgun (WGS) entry which is preliminary data.</text>
</comment>
<evidence type="ECO:0000313" key="1">
    <source>
        <dbReference type="EMBL" id="CAE7216356.1"/>
    </source>
</evidence>
<reference evidence="1" key="1">
    <citation type="submission" date="2021-01" db="EMBL/GenBank/DDBJ databases">
        <authorList>
            <person name="Kaushik A."/>
        </authorList>
    </citation>
    <scope>NUCLEOTIDE SEQUENCE</scope>
    <source>
        <strain evidence="1">AG5</strain>
    </source>
</reference>
<organism evidence="1 2">
    <name type="scientific">Rhizoctonia solani</name>
    <dbReference type="NCBI Taxonomy" id="456999"/>
    <lineage>
        <taxon>Eukaryota</taxon>
        <taxon>Fungi</taxon>
        <taxon>Dikarya</taxon>
        <taxon>Basidiomycota</taxon>
        <taxon>Agaricomycotina</taxon>
        <taxon>Agaricomycetes</taxon>
        <taxon>Cantharellales</taxon>
        <taxon>Ceratobasidiaceae</taxon>
        <taxon>Rhizoctonia</taxon>
    </lineage>
</organism>
<name>A0A8H3HZ32_9AGAM</name>
<accession>A0A8H3HZ32</accession>
<dbReference type="Proteomes" id="UP000663827">
    <property type="component" value="Unassembled WGS sequence"/>
</dbReference>
<protein>
    <submittedName>
        <fullName evidence="1">Uncharacterized protein</fullName>
    </submittedName>
</protein>
<dbReference type="EMBL" id="CAJNJQ010005089">
    <property type="protein sequence ID" value="CAE7216356.1"/>
    <property type="molecule type" value="Genomic_DNA"/>
</dbReference>
<gene>
    <name evidence="1" type="ORF">RDB_LOCUS160290</name>
</gene>